<dbReference type="EMBL" id="JAPZVP010000011">
    <property type="protein sequence ID" value="MDA1360935.1"/>
    <property type="molecule type" value="Genomic_DNA"/>
</dbReference>
<dbReference type="RefSeq" id="WP_270110897.1">
    <property type="nucleotide sequence ID" value="NZ_JAPZVP010000011.1"/>
</dbReference>
<name>A0A9X3PLP7_9ACTN</name>
<protein>
    <submittedName>
        <fullName evidence="1">Sulfotransferase</fullName>
    </submittedName>
</protein>
<gene>
    <name evidence="1" type="ORF">O1R50_14990</name>
</gene>
<dbReference type="Proteomes" id="UP001146067">
    <property type="component" value="Unassembled WGS sequence"/>
</dbReference>
<sequence length="400" mass="44303">MRTVTFIVSAGRSGSTALSRILNRHPDILSISELTQCLRLCAPLGPVTGAEFWRTLAEPNMLHDAIIRSGIDVPEFAYLRLPGTRYSADLGGIPALALMTLPHLDDDPDRTLDLLAAEVPSWPRRPARDHYRQLIDRLASHYGGFAAVERSGNSLDSIPWMHACFPEARFVHLHRDGPDTAMSMRAHPLFRQIWLLRDSLHRHPRVAEVIDWLLASLPRERVDHLRGFADAAAPGAVRATGMQMSNLIREAAAALGFDSPEKLPDRFRSLIPEDLVSLLSQEFDPALLMERDMDLGEFGALWSESIVRGLRNLAALPGGRIGSLSYEDLLDEPREHLTALADFIGVEPREDWLRLGIGMLDPSRRGAARRLPPAEFAALDRACEPGRTALAGTRTHLTAS</sequence>
<organism evidence="1 2">
    <name type="scientific">Glycomyces luteolus</name>
    <dbReference type="NCBI Taxonomy" id="2670330"/>
    <lineage>
        <taxon>Bacteria</taxon>
        <taxon>Bacillati</taxon>
        <taxon>Actinomycetota</taxon>
        <taxon>Actinomycetes</taxon>
        <taxon>Glycomycetales</taxon>
        <taxon>Glycomycetaceae</taxon>
        <taxon>Glycomyces</taxon>
    </lineage>
</organism>
<evidence type="ECO:0000313" key="2">
    <source>
        <dbReference type="Proteomes" id="UP001146067"/>
    </source>
</evidence>
<dbReference type="Gene3D" id="3.40.50.300">
    <property type="entry name" value="P-loop containing nucleotide triphosphate hydrolases"/>
    <property type="match status" value="1"/>
</dbReference>
<evidence type="ECO:0000313" key="1">
    <source>
        <dbReference type="EMBL" id="MDA1360935.1"/>
    </source>
</evidence>
<comment type="caution">
    <text evidence="1">The sequence shown here is derived from an EMBL/GenBank/DDBJ whole genome shotgun (WGS) entry which is preliminary data.</text>
</comment>
<dbReference type="SUPFAM" id="SSF52540">
    <property type="entry name" value="P-loop containing nucleoside triphosphate hydrolases"/>
    <property type="match status" value="1"/>
</dbReference>
<reference evidence="1" key="1">
    <citation type="submission" date="2022-12" db="EMBL/GenBank/DDBJ databases">
        <title>Gycomyces niveus sp.nov.,a novel actinomycete isolated from soil in Shouguan.</title>
        <authorList>
            <person name="Yang X."/>
        </authorList>
    </citation>
    <scope>NUCLEOTIDE SEQUENCE</scope>
    <source>
        <strain evidence="1">NEAU-A15</strain>
    </source>
</reference>
<dbReference type="Pfam" id="PF13469">
    <property type="entry name" value="Sulfotransfer_3"/>
    <property type="match status" value="1"/>
</dbReference>
<dbReference type="AlphaFoldDB" id="A0A9X3PLP7"/>
<dbReference type="InterPro" id="IPR027417">
    <property type="entry name" value="P-loop_NTPase"/>
</dbReference>
<keyword evidence="2" id="KW-1185">Reference proteome</keyword>
<accession>A0A9X3PLP7</accession>
<proteinExistence type="predicted"/>